<dbReference type="Proteomes" id="UP001596186">
    <property type="component" value="Unassembled WGS sequence"/>
</dbReference>
<dbReference type="PANTHER" id="PTHR30419">
    <property type="entry name" value="HTH-TYPE TRANSCRIPTIONAL REGULATOR YBHD"/>
    <property type="match status" value="1"/>
</dbReference>
<dbReference type="SUPFAM" id="SSF53850">
    <property type="entry name" value="Periplasmic binding protein-like II"/>
    <property type="match status" value="1"/>
</dbReference>
<evidence type="ECO:0000313" key="3">
    <source>
        <dbReference type="Proteomes" id="UP001596186"/>
    </source>
</evidence>
<dbReference type="InterPro" id="IPR050950">
    <property type="entry name" value="HTH-type_LysR_regulators"/>
</dbReference>
<protein>
    <submittedName>
        <fullName evidence="2">LysR family transcriptional regulator substrate-binding protein</fullName>
    </submittedName>
</protein>
<dbReference type="CDD" id="cd05466">
    <property type="entry name" value="PBP2_LTTR_substrate"/>
    <property type="match status" value="1"/>
</dbReference>
<dbReference type="Pfam" id="PF03466">
    <property type="entry name" value="LysR_substrate"/>
    <property type="match status" value="1"/>
</dbReference>
<comment type="caution">
    <text evidence="2">The sequence shown here is derived from an EMBL/GenBank/DDBJ whole genome shotgun (WGS) entry which is preliminary data.</text>
</comment>
<dbReference type="EMBL" id="JBHSSN010000014">
    <property type="protein sequence ID" value="MFC6323633.1"/>
    <property type="molecule type" value="Genomic_DNA"/>
</dbReference>
<dbReference type="InterPro" id="IPR005119">
    <property type="entry name" value="LysR_subst-bd"/>
</dbReference>
<evidence type="ECO:0000259" key="1">
    <source>
        <dbReference type="Pfam" id="PF03466"/>
    </source>
</evidence>
<proteinExistence type="predicted"/>
<dbReference type="Gene3D" id="3.40.190.290">
    <property type="match status" value="1"/>
</dbReference>
<organism evidence="2 3">
    <name type="scientific">Companilactobacillus baiquanensis</name>
    <dbReference type="NCBI Taxonomy" id="2486005"/>
    <lineage>
        <taxon>Bacteria</taxon>
        <taxon>Bacillati</taxon>
        <taxon>Bacillota</taxon>
        <taxon>Bacilli</taxon>
        <taxon>Lactobacillales</taxon>
        <taxon>Lactobacillaceae</taxon>
        <taxon>Companilactobacillus</taxon>
    </lineage>
</organism>
<gene>
    <name evidence="2" type="ORF">ACFP1F_07775</name>
</gene>
<feature type="domain" description="LysR substrate-binding" evidence="1">
    <location>
        <begin position="14"/>
        <end position="213"/>
    </location>
</feature>
<accession>A0ABW1UW36</accession>
<reference evidence="3" key="1">
    <citation type="journal article" date="2019" name="Int. J. Syst. Evol. Microbiol.">
        <title>The Global Catalogue of Microorganisms (GCM) 10K type strain sequencing project: providing services to taxonomists for standard genome sequencing and annotation.</title>
        <authorList>
            <consortium name="The Broad Institute Genomics Platform"/>
            <consortium name="The Broad Institute Genome Sequencing Center for Infectious Disease"/>
            <person name="Wu L."/>
            <person name="Ma J."/>
        </authorList>
    </citation>
    <scope>NUCLEOTIDE SEQUENCE [LARGE SCALE GENOMIC DNA]</scope>
    <source>
        <strain evidence="3">CCM 8895</strain>
    </source>
</reference>
<keyword evidence="3" id="KW-1185">Reference proteome</keyword>
<evidence type="ECO:0000313" key="2">
    <source>
        <dbReference type="EMBL" id="MFC6323633.1"/>
    </source>
</evidence>
<sequence length="218" mass="24940">MKQELNDINTKINSTIHILTIPTMPNYQSFTMITEFINSHPNIQLLLKEAESNSLFSNLSDNQCDIIFARTFNFNNDKFEELPMETDKFVAVLPRDHKSANKKEIELSALNTERFLILGPSTNLYEPVISLANQAGFDPQITYKGSRTDLIVQMVEKGVGVSILTEKTISAFKNKNIAILPLKHSIDSKLSFFRKKGQHSDANNRFWEYIRENHSISE</sequence>
<name>A0ABW1UW36_9LACO</name>